<dbReference type="AlphaFoldDB" id="A0A1H2STF5"/>
<dbReference type="Pfam" id="PF08809">
    <property type="entry name" value="DUF1799"/>
    <property type="match status" value="1"/>
</dbReference>
<dbReference type="RefSeq" id="WP_036730584.1">
    <property type="nucleotide sequence ID" value="NZ_FNNA01000001.1"/>
</dbReference>
<keyword evidence="2" id="KW-1185">Reference proteome</keyword>
<dbReference type="STRING" id="1545044.SAMN05444276_101709"/>
<evidence type="ECO:0008006" key="3">
    <source>
        <dbReference type="Google" id="ProtNLM"/>
    </source>
</evidence>
<reference evidence="2" key="1">
    <citation type="submission" date="2016-10" db="EMBL/GenBank/DDBJ databases">
        <authorList>
            <person name="Varghese N."/>
            <person name="Submissions S."/>
        </authorList>
    </citation>
    <scope>NUCLEOTIDE SEQUENCE [LARGE SCALE GENOMIC DNA]</scope>
    <source>
        <strain evidence="2">DSM 29303</strain>
    </source>
</reference>
<dbReference type="InterPro" id="IPR014915">
    <property type="entry name" value="Phage_TLS_TfmB"/>
</dbReference>
<dbReference type="Proteomes" id="UP000182944">
    <property type="component" value="Unassembled WGS sequence"/>
</dbReference>
<name>A0A1H2STF5_9RHOB</name>
<dbReference type="EMBL" id="FNNA01000001">
    <property type="protein sequence ID" value="SDW34304.1"/>
    <property type="molecule type" value="Genomic_DNA"/>
</dbReference>
<gene>
    <name evidence="1" type="ORF">SAMN05444276_101709</name>
</gene>
<proteinExistence type="predicted"/>
<organism evidence="1 2">
    <name type="scientific">Paracoccus sanguinis</name>
    <dbReference type="NCBI Taxonomy" id="1545044"/>
    <lineage>
        <taxon>Bacteria</taxon>
        <taxon>Pseudomonadati</taxon>
        <taxon>Pseudomonadota</taxon>
        <taxon>Alphaproteobacteria</taxon>
        <taxon>Rhodobacterales</taxon>
        <taxon>Paracoccaceae</taxon>
        <taxon>Paracoccus</taxon>
    </lineage>
</organism>
<evidence type="ECO:0000313" key="2">
    <source>
        <dbReference type="Proteomes" id="UP000182944"/>
    </source>
</evidence>
<sequence length="97" mass="10292">MAAQFAALGVTVAAEAPREDEAFEIMQANADTMRAWLACATQWRCAAGMAGLVWLGLDYAGVNVVLARGRVAEPDAVFADLQLMEDEALATFAEGRA</sequence>
<accession>A0A1H2STF5</accession>
<evidence type="ECO:0000313" key="1">
    <source>
        <dbReference type="EMBL" id="SDW34304.1"/>
    </source>
</evidence>
<protein>
    <recommendedName>
        <fullName evidence="3">DUF1799 domain-containing protein</fullName>
    </recommendedName>
</protein>